<protein>
    <submittedName>
        <fullName evidence="2">Uncharacterized protein</fullName>
    </submittedName>
</protein>
<dbReference type="SUPFAM" id="SSF81321">
    <property type="entry name" value="Family A G protein-coupled receptor-like"/>
    <property type="match status" value="1"/>
</dbReference>
<name>A0A4U5LU91_STECR</name>
<evidence type="ECO:0000256" key="1">
    <source>
        <dbReference type="SAM" id="Phobius"/>
    </source>
</evidence>
<dbReference type="EMBL" id="AZBU02000012">
    <property type="protein sequence ID" value="TKR59669.1"/>
    <property type="molecule type" value="Genomic_DNA"/>
</dbReference>
<reference evidence="2 3" key="1">
    <citation type="journal article" date="2015" name="Genome Biol.">
        <title>Comparative genomics of Steinernema reveals deeply conserved gene regulatory networks.</title>
        <authorList>
            <person name="Dillman A.R."/>
            <person name="Macchietto M."/>
            <person name="Porter C.F."/>
            <person name="Rogers A."/>
            <person name="Williams B."/>
            <person name="Antoshechkin I."/>
            <person name="Lee M.M."/>
            <person name="Goodwin Z."/>
            <person name="Lu X."/>
            <person name="Lewis E.E."/>
            <person name="Goodrich-Blair H."/>
            <person name="Stock S.P."/>
            <person name="Adams B.J."/>
            <person name="Sternberg P.W."/>
            <person name="Mortazavi A."/>
        </authorList>
    </citation>
    <scope>NUCLEOTIDE SEQUENCE [LARGE SCALE GENOMIC DNA]</scope>
    <source>
        <strain evidence="2 3">ALL</strain>
    </source>
</reference>
<accession>A0A4U5LU91</accession>
<sequence length="302" mass="33939">MTIDAIDLSITICNLLVLPIFLPINIAVIWILKTKPEFKSRTAYTIILTIAVLDCTHMITTFMAGVMNLTPYCSCLRNGYLLAIPILEFILATNRFFIILRVRGNSTCTRLCKILVVLSASVPVPLLFLLSVVDENIFFSYHEATYRYKGPAYFESPYIYSRIVLEGSALSLYFLTVLVIVSQKGMYSSKITVSSREARLLAQALLQACPVAFTIFVGAYLFNEIWKHGVLFVFWSVTAITIPATHILILIAFNSLVRKHLRNMLPGASTKRLFALTAVKSASDRSRSDRHVTTIMTRTFVT</sequence>
<dbReference type="OrthoDB" id="10432710at2759"/>
<feature type="transmembrane region" description="Helical" evidence="1">
    <location>
        <begin position="200"/>
        <end position="222"/>
    </location>
</feature>
<gene>
    <name evidence="2" type="ORF">L596_029307</name>
</gene>
<feature type="transmembrane region" description="Helical" evidence="1">
    <location>
        <begin position="159"/>
        <end position="180"/>
    </location>
</feature>
<proteinExistence type="predicted"/>
<feature type="transmembrane region" description="Helical" evidence="1">
    <location>
        <begin position="114"/>
        <end position="133"/>
    </location>
</feature>
<keyword evidence="1" id="KW-0812">Transmembrane</keyword>
<organism evidence="2 3">
    <name type="scientific">Steinernema carpocapsae</name>
    <name type="common">Entomopathogenic nematode</name>
    <dbReference type="NCBI Taxonomy" id="34508"/>
    <lineage>
        <taxon>Eukaryota</taxon>
        <taxon>Metazoa</taxon>
        <taxon>Ecdysozoa</taxon>
        <taxon>Nematoda</taxon>
        <taxon>Chromadorea</taxon>
        <taxon>Rhabditida</taxon>
        <taxon>Tylenchina</taxon>
        <taxon>Panagrolaimomorpha</taxon>
        <taxon>Strongyloidoidea</taxon>
        <taxon>Steinernematidae</taxon>
        <taxon>Steinernema</taxon>
    </lineage>
</organism>
<feature type="transmembrane region" description="Helical" evidence="1">
    <location>
        <begin position="44"/>
        <end position="67"/>
    </location>
</feature>
<feature type="transmembrane region" description="Helical" evidence="1">
    <location>
        <begin position="6"/>
        <end position="32"/>
    </location>
</feature>
<dbReference type="Proteomes" id="UP000298663">
    <property type="component" value="Unassembled WGS sequence"/>
</dbReference>
<feature type="transmembrane region" description="Helical" evidence="1">
    <location>
        <begin position="79"/>
        <end position="102"/>
    </location>
</feature>
<keyword evidence="3" id="KW-1185">Reference proteome</keyword>
<keyword evidence="1" id="KW-1133">Transmembrane helix</keyword>
<keyword evidence="1" id="KW-0472">Membrane</keyword>
<evidence type="ECO:0000313" key="2">
    <source>
        <dbReference type="EMBL" id="TKR59669.1"/>
    </source>
</evidence>
<dbReference type="AlphaFoldDB" id="A0A4U5LU91"/>
<feature type="transmembrane region" description="Helical" evidence="1">
    <location>
        <begin position="234"/>
        <end position="257"/>
    </location>
</feature>
<comment type="caution">
    <text evidence="2">The sequence shown here is derived from an EMBL/GenBank/DDBJ whole genome shotgun (WGS) entry which is preliminary data.</text>
</comment>
<evidence type="ECO:0000313" key="3">
    <source>
        <dbReference type="Proteomes" id="UP000298663"/>
    </source>
</evidence>
<reference evidence="2 3" key="2">
    <citation type="journal article" date="2019" name="G3 (Bethesda)">
        <title>Hybrid Assembly of the Genome of the Entomopathogenic Nematode Steinernema carpocapsae Identifies the X-Chromosome.</title>
        <authorList>
            <person name="Serra L."/>
            <person name="Macchietto M."/>
            <person name="Macias-Munoz A."/>
            <person name="McGill C.J."/>
            <person name="Rodriguez I.M."/>
            <person name="Rodriguez B."/>
            <person name="Murad R."/>
            <person name="Mortazavi A."/>
        </authorList>
    </citation>
    <scope>NUCLEOTIDE SEQUENCE [LARGE SCALE GENOMIC DNA]</scope>
    <source>
        <strain evidence="2 3">ALL</strain>
    </source>
</reference>